<dbReference type="PANTHER" id="PTHR21661">
    <property type="entry name" value="EPOXIDE HYDROLASE 1-RELATED"/>
    <property type="match status" value="1"/>
</dbReference>
<evidence type="ECO:0000256" key="2">
    <source>
        <dbReference type="ARBA" id="ARBA00022797"/>
    </source>
</evidence>
<dbReference type="InterPro" id="IPR029058">
    <property type="entry name" value="AB_hydrolase_fold"/>
</dbReference>
<dbReference type="KEGG" id="ela:UCREL1_6400"/>
<evidence type="ECO:0000256" key="3">
    <source>
        <dbReference type="ARBA" id="ARBA00022801"/>
    </source>
</evidence>
<accession>M7T9S6</accession>
<sequence>MSSDGIKPFQIAIPETQLSDLRDRLSKTRFPDELADSEWQSGAPLADVQRLANYWAENFDWRQAEAQLNRYPQFTTDLQAEGFETMSVHFIHQRSSAKDAIPLLFIHGWPGSFYEGIKLIEPLTQGGGAGGANGEGGPKFHIVVPSIPNFGFSQGTRNRGFSIEHHAEILNKLMLRLGYDRYATQGGDWGWFISRALSLRYPAHARAQHLNLDHAAKPTWTKHPLLALQHALTPYTAREKQGLARMAWFANEGSGYTNLQATRPQTLGYLLADSPTGLLAWIYEKLHDWTDGYPWTDDEICTWISVYWFSTAGPAASTRLYHEYNRANTGKRPGAVTADMLKEWNPHVKVGLAHFPMDVITTPRIWSHTQGKVVFERTHEKGGHFPAWERPDAIVDDLRQMFAKGAEARTAVESEKV</sequence>
<dbReference type="Gene3D" id="3.40.50.1820">
    <property type="entry name" value="alpha/beta hydrolase"/>
    <property type="match status" value="1"/>
</dbReference>
<feature type="domain" description="Epoxide hydrolase N-terminal" evidence="5">
    <location>
        <begin position="6"/>
        <end position="115"/>
    </location>
</feature>
<dbReference type="PRINTS" id="PR00412">
    <property type="entry name" value="EPOXHYDRLASE"/>
</dbReference>
<dbReference type="OrthoDB" id="7130006at2759"/>
<feature type="active site" description="Proton acceptor" evidence="4">
    <location>
        <position position="384"/>
    </location>
</feature>
<proteinExistence type="inferred from homology"/>
<dbReference type="PIRSF" id="PIRSF001112">
    <property type="entry name" value="Epoxide_hydrolase"/>
    <property type="match status" value="1"/>
</dbReference>
<dbReference type="AlphaFoldDB" id="M7T9S6"/>
<evidence type="ECO:0000256" key="1">
    <source>
        <dbReference type="ARBA" id="ARBA00010088"/>
    </source>
</evidence>
<dbReference type="HOGENOM" id="CLU_019414_0_2_1"/>
<evidence type="ECO:0000313" key="6">
    <source>
        <dbReference type="EMBL" id="EMR66601.1"/>
    </source>
</evidence>
<dbReference type="STRING" id="1287681.M7T9S6"/>
<dbReference type="InterPro" id="IPR016292">
    <property type="entry name" value="Epoxide_hydrolase"/>
</dbReference>
<dbReference type="GO" id="GO:0097176">
    <property type="term" value="P:epoxide metabolic process"/>
    <property type="evidence" value="ECO:0007669"/>
    <property type="project" value="TreeGrafter"/>
</dbReference>
<comment type="similarity">
    <text evidence="1">Belongs to the peptidase S33 family.</text>
</comment>
<dbReference type="InterPro" id="IPR010497">
    <property type="entry name" value="Epoxide_hydro_N"/>
</dbReference>
<evidence type="ECO:0000313" key="7">
    <source>
        <dbReference type="Proteomes" id="UP000012174"/>
    </source>
</evidence>
<organism evidence="6 7">
    <name type="scientific">Eutypa lata (strain UCR-EL1)</name>
    <name type="common">Grapevine dieback disease fungus</name>
    <name type="synonym">Eutypa armeniacae</name>
    <dbReference type="NCBI Taxonomy" id="1287681"/>
    <lineage>
        <taxon>Eukaryota</taxon>
        <taxon>Fungi</taxon>
        <taxon>Dikarya</taxon>
        <taxon>Ascomycota</taxon>
        <taxon>Pezizomycotina</taxon>
        <taxon>Sordariomycetes</taxon>
        <taxon>Xylariomycetidae</taxon>
        <taxon>Xylariales</taxon>
        <taxon>Diatrypaceae</taxon>
        <taxon>Eutypa</taxon>
    </lineage>
</organism>
<dbReference type="SUPFAM" id="SSF53474">
    <property type="entry name" value="alpha/beta-Hydrolases"/>
    <property type="match status" value="1"/>
</dbReference>
<dbReference type="InterPro" id="IPR000639">
    <property type="entry name" value="Epox_hydrolase-like"/>
</dbReference>
<gene>
    <name evidence="6" type="ORF">UCREL1_6400</name>
</gene>
<keyword evidence="3 6" id="KW-0378">Hydrolase</keyword>
<reference evidence="7" key="1">
    <citation type="journal article" date="2013" name="Genome Announc.">
        <title>Draft genome sequence of the grapevine dieback fungus Eutypa lata UCR-EL1.</title>
        <authorList>
            <person name="Blanco-Ulate B."/>
            <person name="Rolshausen P.E."/>
            <person name="Cantu D."/>
        </authorList>
    </citation>
    <scope>NUCLEOTIDE SEQUENCE [LARGE SCALE GENOMIC DNA]</scope>
    <source>
        <strain evidence="7">UCR-EL1</strain>
    </source>
</reference>
<dbReference type="GO" id="GO:0004301">
    <property type="term" value="F:epoxide hydrolase activity"/>
    <property type="evidence" value="ECO:0007669"/>
    <property type="project" value="TreeGrafter"/>
</dbReference>
<evidence type="ECO:0000259" key="5">
    <source>
        <dbReference type="Pfam" id="PF06441"/>
    </source>
</evidence>
<feature type="active site" description="Proton donor" evidence="4">
    <location>
        <position position="321"/>
    </location>
</feature>
<keyword evidence="2" id="KW-0058">Aromatic hydrocarbons catabolism</keyword>
<dbReference type="EMBL" id="KB706612">
    <property type="protein sequence ID" value="EMR66601.1"/>
    <property type="molecule type" value="Genomic_DNA"/>
</dbReference>
<feature type="active site" description="Nucleophile" evidence="4">
    <location>
        <position position="188"/>
    </location>
</feature>
<keyword evidence="7" id="KW-1185">Reference proteome</keyword>
<name>M7T9S6_EUTLA</name>
<evidence type="ECO:0000256" key="4">
    <source>
        <dbReference type="PIRSR" id="PIRSR001112-1"/>
    </source>
</evidence>
<dbReference type="Pfam" id="PF06441">
    <property type="entry name" value="EHN"/>
    <property type="match status" value="1"/>
</dbReference>
<protein>
    <submittedName>
        <fullName evidence="6">Putative epoxide hydrolase 1 protein</fullName>
    </submittedName>
</protein>
<dbReference type="PANTHER" id="PTHR21661:SF35">
    <property type="entry name" value="EPOXIDE HYDROLASE"/>
    <property type="match status" value="1"/>
</dbReference>
<dbReference type="eggNOG" id="KOG2565">
    <property type="taxonomic scope" value="Eukaryota"/>
</dbReference>
<dbReference type="Proteomes" id="UP000012174">
    <property type="component" value="Unassembled WGS sequence"/>
</dbReference>
<dbReference type="OMA" id="EMANRPQ"/>